<evidence type="ECO:0000256" key="3">
    <source>
        <dbReference type="ARBA" id="ARBA00023002"/>
    </source>
</evidence>
<gene>
    <name evidence="4" type="ORF">ASPGLDRAFT_53010</name>
</gene>
<organism evidence="4 5">
    <name type="scientific">Aspergillus glaucus CBS 516.65</name>
    <dbReference type="NCBI Taxonomy" id="1160497"/>
    <lineage>
        <taxon>Eukaryota</taxon>
        <taxon>Fungi</taxon>
        <taxon>Dikarya</taxon>
        <taxon>Ascomycota</taxon>
        <taxon>Pezizomycotina</taxon>
        <taxon>Eurotiomycetes</taxon>
        <taxon>Eurotiomycetidae</taxon>
        <taxon>Eurotiales</taxon>
        <taxon>Aspergillaceae</taxon>
        <taxon>Aspergillus</taxon>
        <taxon>Aspergillus subgen. Aspergillus</taxon>
    </lineage>
</organism>
<dbReference type="Gene3D" id="3.20.20.70">
    <property type="entry name" value="Aldolase class I"/>
    <property type="match status" value="1"/>
</dbReference>
<sequence length="358" mass="38272">MALITTPITQLLRIEHPILLAGMGHTAGADLVAAVSNAGGLGVLGGLGYTPQMLRDAIIEVKQKLRHPDLPFGVDLLLPQMGGSARKTNVDYTKGALDELVDIIIEEKATLFASAVGIPPNRVVDRLHEAGILYMNMVGHPKHVHKACQAGADLICAQGGEAGGHTGEIPTSVLIPACVDVCREYTSSLTGRTVQLVAAGGIFDGRGVAAALVMGAGAVWVGTRFVTARESAASKHGKKAIIDAGFEDTMRSTLWTGRPLRALATPYIRDWELNRRDVIEKLQSEGLVVLDHELDRLAQERKLTDEIEDQATQRPMGCGAAMVTKADQSAHEIVLEMVVEAFGLLRGARKYVDQPSKL</sequence>
<dbReference type="STRING" id="1160497.A0A1L9V5E9"/>
<dbReference type="OrthoDB" id="10265891at2759"/>
<evidence type="ECO:0000313" key="4">
    <source>
        <dbReference type="EMBL" id="OJJ79121.1"/>
    </source>
</evidence>
<dbReference type="EMBL" id="KV878922">
    <property type="protein sequence ID" value="OJJ79121.1"/>
    <property type="molecule type" value="Genomic_DNA"/>
</dbReference>
<keyword evidence="5" id="KW-1185">Reference proteome</keyword>
<dbReference type="InterPro" id="IPR004136">
    <property type="entry name" value="NMO"/>
</dbReference>
<keyword evidence="3" id="KW-0560">Oxidoreductase</keyword>
<dbReference type="Proteomes" id="UP000184300">
    <property type="component" value="Unassembled WGS sequence"/>
</dbReference>
<accession>A0A1L9V5E9</accession>
<dbReference type="Pfam" id="PF03060">
    <property type="entry name" value="NMO"/>
    <property type="match status" value="1"/>
</dbReference>
<dbReference type="CDD" id="cd04730">
    <property type="entry name" value="NPD_like"/>
    <property type="match status" value="1"/>
</dbReference>
<evidence type="ECO:0000313" key="5">
    <source>
        <dbReference type="Proteomes" id="UP000184300"/>
    </source>
</evidence>
<reference evidence="5" key="1">
    <citation type="journal article" date="2017" name="Genome Biol.">
        <title>Comparative genomics reveals high biological diversity and specific adaptations in the industrially and medically important fungal genus Aspergillus.</title>
        <authorList>
            <person name="de Vries R.P."/>
            <person name="Riley R."/>
            <person name="Wiebenga A."/>
            <person name="Aguilar-Osorio G."/>
            <person name="Amillis S."/>
            <person name="Uchima C.A."/>
            <person name="Anderluh G."/>
            <person name="Asadollahi M."/>
            <person name="Askin M."/>
            <person name="Barry K."/>
            <person name="Battaglia E."/>
            <person name="Bayram O."/>
            <person name="Benocci T."/>
            <person name="Braus-Stromeyer S.A."/>
            <person name="Caldana C."/>
            <person name="Canovas D."/>
            <person name="Cerqueira G.C."/>
            <person name="Chen F."/>
            <person name="Chen W."/>
            <person name="Choi C."/>
            <person name="Clum A."/>
            <person name="Dos Santos R.A."/>
            <person name="Damasio A.R."/>
            <person name="Diallinas G."/>
            <person name="Emri T."/>
            <person name="Fekete E."/>
            <person name="Flipphi M."/>
            <person name="Freyberg S."/>
            <person name="Gallo A."/>
            <person name="Gournas C."/>
            <person name="Habgood R."/>
            <person name="Hainaut M."/>
            <person name="Harispe M.L."/>
            <person name="Henrissat B."/>
            <person name="Hilden K.S."/>
            <person name="Hope R."/>
            <person name="Hossain A."/>
            <person name="Karabika E."/>
            <person name="Karaffa L."/>
            <person name="Karanyi Z."/>
            <person name="Krasevec N."/>
            <person name="Kuo A."/>
            <person name="Kusch H."/>
            <person name="LaButti K."/>
            <person name="Lagendijk E.L."/>
            <person name="Lapidus A."/>
            <person name="Levasseur A."/>
            <person name="Lindquist E."/>
            <person name="Lipzen A."/>
            <person name="Logrieco A.F."/>
            <person name="MacCabe A."/>
            <person name="Maekelae M.R."/>
            <person name="Malavazi I."/>
            <person name="Melin P."/>
            <person name="Meyer V."/>
            <person name="Mielnichuk N."/>
            <person name="Miskei M."/>
            <person name="Molnar A.P."/>
            <person name="Mule G."/>
            <person name="Ngan C.Y."/>
            <person name="Orejas M."/>
            <person name="Orosz E."/>
            <person name="Ouedraogo J.P."/>
            <person name="Overkamp K.M."/>
            <person name="Park H.-S."/>
            <person name="Perrone G."/>
            <person name="Piumi F."/>
            <person name="Punt P.J."/>
            <person name="Ram A.F."/>
            <person name="Ramon A."/>
            <person name="Rauscher S."/>
            <person name="Record E."/>
            <person name="Riano-Pachon D.M."/>
            <person name="Robert V."/>
            <person name="Roehrig J."/>
            <person name="Ruller R."/>
            <person name="Salamov A."/>
            <person name="Salih N.S."/>
            <person name="Samson R.A."/>
            <person name="Sandor E."/>
            <person name="Sanguinetti M."/>
            <person name="Schuetze T."/>
            <person name="Sepcic K."/>
            <person name="Shelest E."/>
            <person name="Sherlock G."/>
            <person name="Sophianopoulou V."/>
            <person name="Squina F.M."/>
            <person name="Sun H."/>
            <person name="Susca A."/>
            <person name="Todd R.B."/>
            <person name="Tsang A."/>
            <person name="Unkles S.E."/>
            <person name="van de Wiele N."/>
            <person name="van Rossen-Uffink D."/>
            <person name="Oliveira J.V."/>
            <person name="Vesth T.C."/>
            <person name="Visser J."/>
            <person name="Yu J.-H."/>
            <person name="Zhou M."/>
            <person name="Andersen M.R."/>
            <person name="Archer D.B."/>
            <person name="Baker S.E."/>
            <person name="Benoit I."/>
            <person name="Brakhage A.A."/>
            <person name="Braus G.H."/>
            <person name="Fischer R."/>
            <person name="Frisvad J.C."/>
            <person name="Goldman G.H."/>
            <person name="Houbraken J."/>
            <person name="Oakley B."/>
            <person name="Pocsi I."/>
            <person name="Scazzocchio C."/>
            <person name="Seiboth B."/>
            <person name="vanKuyk P.A."/>
            <person name="Wortman J."/>
            <person name="Dyer P.S."/>
            <person name="Grigoriev I.V."/>
        </authorList>
    </citation>
    <scope>NUCLEOTIDE SEQUENCE [LARGE SCALE GENOMIC DNA]</scope>
    <source>
        <strain evidence="5">CBS 516.65</strain>
    </source>
</reference>
<keyword evidence="1" id="KW-0285">Flavoprotein</keyword>
<dbReference type="InterPro" id="IPR013785">
    <property type="entry name" value="Aldolase_TIM"/>
</dbReference>
<proteinExistence type="predicted"/>
<dbReference type="RefSeq" id="XP_022395819.1">
    <property type="nucleotide sequence ID" value="XM_022547885.1"/>
</dbReference>
<dbReference type="SUPFAM" id="SSF51412">
    <property type="entry name" value="Inosine monophosphate dehydrogenase (IMPDH)"/>
    <property type="match status" value="1"/>
</dbReference>
<dbReference type="AlphaFoldDB" id="A0A1L9V5E9"/>
<evidence type="ECO:0000256" key="2">
    <source>
        <dbReference type="ARBA" id="ARBA00022643"/>
    </source>
</evidence>
<dbReference type="GeneID" id="34464146"/>
<dbReference type="VEuPathDB" id="FungiDB:ASPGLDRAFT_53010"/>
<dbReference type="PANTHER" id="PTHR32332">
    <property type="entry name" value="2-NITROPROPANE DIOXYGENASE"/>
    <property type="match status" value="1"/>
</dbReference>
<evidence type="ECO:0000256" key="1">
    <source>
        <dbReference type="ARBA" id="ARBA00022630"/>
    </source>
</evidence>
<protein>
    <submittedName>
        <fullName evidence="4">Uncharacterized protein</fullName>
    </submittedName>
</protein>
<name>A0A1L9V5E9_ASPGL</name>
<keyword evidence="2" id="KW-0288">FMN</keyword>
<dbReference type="PANTHER" id="PTHR32332:SF31">
    <property type="entry name" value="2-NITROPROPANE DIOXYGENASE FAMILY, PUTATIVE (AFU_ORTHOLOGUE AFUA_2G09850)-RELATED"/>
    <property type="match status" value="1"/>
</dbReference>
<dbReference type="GO" id="GO:0018580">
    <property type="term" value="F:nitronate monooxygenase activity"/>
    <property type="evidence" value="ECO:0007669"/>
    <property type="project" value="InterPro"/>
</dbReference>